<dbReference type="Proteomes" id="UP000006426">
    <property type="component" value="Plasmid pmppla107"/>
</dbReference>
<accession>A0AAD0M4K2</accession>
<name>A0AAD0M4K2_PSEAV</name>
<sequence length="419" mass="46365">MIALTDRGRFMFPILEIESFYAGYTNGKRDVIYDLGTVAELTEKWLLGFSKSSHPYSDALNCLHSLGPTQSGNRLSFAIGICLSAPSANPDQVLRSYQDYIESNTRNLTNIITDLNVTLSFYGATPEIRSTLQKVDPQAFDLALTLYSVKADDVIKDAIAWDDLELFIKAFNALESSGEDAHIASVVAFNSLAMFEVDTQSLIHRHLVTCIDDEKDLFGEQMQNLRSELACSTTNSGLLARQRGARRSTLLPCGRSLLAKADASVTPIHRHPEFKLMLHRDLERTVREFFSPSLTGETDEKNGPYADEITQAFLDAGVSPGYLIAKGPCHPRHAAYPVTSDNMVFKALDKYVSMESGKQRFFATAYRVYLEGFPANEIAQACKTPEHLAAAYRLTGDKQLLQAGTDHARSLVMGQDLGL</sequence>
<dbReference type="EMBL" id="CP031226">
    <property type="protein sequence ID" value="AXH59572.1"/>
    <property type="molecule type" value="Genomic_DNA"/>
</dbReference>
<geneLocation type="plasmid" evidence="2">
    <name>pmppla107</name>
</geneLocation>
<gene>
    <name evidence="1" type="ORF">PLA107_030570</name>
</gene>
<evidence type="ECO:0000313" key="1">
    <source>
        <dbReference type="EMBL" id="AXH59572.1"/>
    </source>
</evidence>
<reference evidence="1 2" key="1">
    <citation type="journal article" date="2011" name="PLoS Pathog.">
        <title>Dynamic evolution of pathogenicity revealed by sequencing and comparative genomics of 19 Pseudomonas syringae isolates.</title>
        <authorList>
            <person name="Baltrus D.A."/>
            <person name="Nishimura M.T."/>
            <person name="Romanchuk A."/>
            <person name="Chang J.H."/>
            <person name="Mukhtar M.S."/>
            <person name="Cherkis K."/>
            <person name="Roach J."/>
            <person name="Grant S.R."/>
            <person name="Jones C.D."/>
            <person name="Dangl J.L."/>
        </authorList>
    </citation>
    <scope>NUCLEOTIDE SEQUENCE [LARGE SCALE GENOMIC DNA]</scope>
    <source>
        <strain evidence="1 2">M301315</strain>
    </source>
</reference>
<dbReference type="AlphaFoldDB" id="A0AAD0M4K2"/>
<keyword evidence="1" id="KW-0614">Plasmid</keyword>
<proteinExistence type="predicted"/>
<protein>
    <submittedName>
        <fullName evidence="1">Uncharacterized protein</fullName>
    </submittedName>
</protein>
<organism evidence="1 2">
    <name type="scientific">Pseudomonas amygdali pv. lachrymans str. M301315</name>
    <dbReference type="NCBI Taxonomy" id="629260"/>
    <lineage>
        <taxon>Bacteria</taxon>
        <taxon>Pseudomonadati</taxon>
        <taxon>Pseudomonadota</taxon>
        <taxon>Gammaproteobacteria</taxon>
        <taxon>Pseudomonadales</taxon>
        <taxon>Pseudomonadaceae</taxon>
        <taxon>Pseudomonas</taxon>
        <taxon>Pseudomonas amygdali</taxon>
    </lineage>
</organism>
<evidence type="ECO:0000313" key="2">
    <source>
        <dbReference type="Proteomes" id="UP000006426"/>
    </source>
</evidence>